<organism evidence="1 2">
    <name type="scientific">Anabarilius grahami</name>
    <name type="common">Kanglang fish</name>
    <name type="synonym">Barilius grahami</name>
    <dbReference type="NCBI Taxonomy" id="495550"/>
    <lineage>
        <taxon>Eukaryota</taxon>
        <taxon>Metazoa</taxon>
        <taxon>Chordata</taxon>
        <taxon>Craniata</taxon>
        <taxon>Vertebrata</taxon>
        <taxon>Euteleostomi</taxon>
        <taxon>Actinopterygii</taxon>
        <taxon>Neopterygii</taxon>
        <taxon>Teleostei</taxon>
        <taxon>Ostariophysi</taxon>
        <taxon>Cypriniformes</taxon>
        <taxon>Xenocyprididae</taxon>
        <taxon>Xenocypridinae</taxon>
        <taxon>Xenocypridinae incertae sedis</taxon>
        <taxon>Anabarilius</taxon>
    </lineage>
</organism>
<comment type="caution">
    <text evidence="1">The sequence shown here is derived from an EMBL/GenBank/DDBJ whole genome shotgun (WGS) entry which is preliminary data.</text>
</comment>
<evidence type="ECO:0000313" key="2">
    <source>
        <dbReference type="Proteomes" id="UP000281406"/>
    </source>
</evidence>
<gene>
    <name evidence="1" type="ORF">DPX16_4344</name>
</gene>
<reference evidence="1 2" key="1">
    <citation type="submission" date="2018-10" db="EMBL/GenBank/DDBJ databases">
        <title>Genome assembly for a Yunnan-Guizhou Plateau 3E fish, Anabarilius grahami (Regan), and its evolutionary and genetic applications.</title>
        <authorList>
            <person name="Jiang W."/>
        </authorList>
    </citation>
    <scope>NUCLEOTIDE SEQUENCE [LARGE SCALE GENOMIC DNA]</scope>
    <source>
        <strain evidence="1">AG-KIZ</strain>
        <tissue evidence="1">Muscle</tissue>
    </source>
</reference>
<dbReference type="Proteomes" id="UP000281406">
    <property type="component" value="Unassembled WGS sequence"/>
</dbReference>
<protein>
    <submittedName>
        <fullName evidence="1">Uncharacterized protein</fullName>
    </submittedName>
</protein>
<dbReference type="EMBL" id="RJVU01026598">
    <property type="protein sequence ID" value="ROL49293.1"/>
    <property type="molecule type" value="Genomic_DNA"/>
</dbReference>
<proteinExistence type="predicted"/>
<evidence type="ECO:0000313" key="1">
    <source>
        <dbReference type="EMBL" id="ROL49293.1"/>
    </source>
</evidence>
<sequence length="233" mass="26282">MPCDRYHWLRKDFISLETAKDFTNDAISFRTPLEDFRSTPCKLTLTSSDIWDRIGKQTKRNQTWPVVKASRKVPSHAVNAAFSRERGLGPKRVEAMQTRVRCEVIACRAGRKNSLPLPSRLVRMTSQLICVCSRAETARCRSKVSAGRMGEQEAGGICNSRRVFLPNRWLVRQSSLRKCRCALALRGRYSNAAQRMSTSAADLTGATGCLTTLRTAGQDMPNWTRHLGEHTEH</sequence>
<accession>A0A3N0YSW8</accession>
<name>A0A3N0YSW8_ANAGA</name>
<dbReference type="AlphaFoldDB" id="A0A3N0YSW8"/>
<keyword evidence="2" id="KW-1185">Reference proteome</keyword>